<evidence type="ECO:0000256" key="1">
    <source>
        <dbReference type="ARBA" id="ARBA00006139"/>
    </source>
</evidence>
<keyword evidence="7 9" id="KW-1133">Transmembrane helix</keyword>
<feature type="transmembrane region" description="Helical" evidence="9">
    <location>
        <begin position="136"/>
        <end position="163"/>
    </location>
</feature>
<dbReference type="EC" id="3.4.23.36" evidence="9"/>
<dbReference type="NCBIfam" id="TIGR00077">
    <property type="entry name" value="lspA"/>
    <property type="match status" value="1"/>
</dbReference>
<gene>
    <name evidence="12" type="primary">lspA_2</name>
    <name evidence="9" type="synonym">lspA</name>
    <name evidence="12" type="ORF">KDH_77740</name>
</gene>
<keyword evidence="5 9" id="KW-0064">Aspartyl protease</keyword>
<evidence type="ECO:0000256" key="7">
    <source>
        <dbReference type="ARBA" id="ARBA00022989"/>
    </source>
</evidence>
<comment type="catalytic activity">
    <reaction evidence="9 10">
        <text>Release of signal peptides from bacterial membrane prolipoproteins. Hydrolyzes -Xaa-Yaa-Zaa-|-(S,diacylglyceryl)Cys-, in which Xaa is hydrophobic (preferably Leu), and Yaa (Ala or Ser) and Zaa (Gly or Ala) have small, neutral side chains.</text>
        <dbReference type="EC" id="3.4.23.36"/>
    </reaction>
</comment>
<dbReference type="PANTHER" id="PTHR33695">
    <property type="entry name" value="LIPOPROTEIN SIGNAL PEPTIDASE"/>
    <property type="match status" value="1"/>
</dbReference>
<dbReference type="InterPro" id="IPR001872">
    <property type="entry name" value="Peptidase_A8"/>
</dbReference>
<proteinExistence type="inferred from homology"/>
<feature type="active site" evidence="9">
    <location>
        <position position="127"/>
    </location>
</feature>
<comment type="pathway">
    <text evidence="9">Protein modification; lipoprotein biosynthesis (signal peptide cleavage).</text>
</comment>
<comment type="caution">
    <text evidence="9">Lacks conserved residue(s) required for the propagation of feature annotation.</text>
</comment>
<organism evidence="12 13">
    <name type="scientific">Dictyobacter halimunensis</name>
    <dbReference type="NCBI Taxonomy" id="3026934"/>
    <lineage>
        <taxon>Bacteria</taxon>
        <taxon>Bacillati</taxon>
        <taxon>Chloroflexota</taxon>
        <taxon>Ktedonobacteria</taxon>
        <taxon>Ktedonobacterales</taxon>
        <taxon>Dictyobacteraceae</taxon>
        <taxon>Dictyobacter</taxon>
    </lineage>
</organism>
<name>A0ABQ6G4K9_9CHLR</name>
<feature type="active site" evidence="9">
    <location>
        <position position="147"/>
    </location>
</feature>
<dbReference type="HAMAP" id="MF_00161">
    <property type="entry name" value="LspA"/>
    <property type="match status" value="1"/>
</dbReference>
<evidence type="ECO:0000256" key="11">
    <source>
        <dbReference type="RuleBase" id="RU004181"/>
    </source>
</evidence>
<feature type="transmembrane region" description="Helical" evidence="9">
    <location>
        <begin position="72"/>
        <end position="89"/>
    </location>
</feature>
<evidence type="ECO:0000256" key="4">
    <source>
        <dbReference type="ARBA" id="ARBA00022692"/>
    </source>
</evidence>
<keyword evidence="13" id="KW-1185">Reference proteome</keyword>
<accession>A0ABQ6G4K9</accession>
<dbReference type="PROSITE" id="PS00855">
    <property type="entry name" value="SPASE_II"/>
    <property type="match status" value="1"/>
</dbReference>
<reference evidence="12 13" key="1">
    <citation type="submission" date="2023-02" db="EMBL/GenBank/DDBJ databases">
        <title>Dictyobacter halimunensis sp. nov., a new member of the class Ktedonobacteria from forest soil in a geothermal area.</title>
        <authorList>
            <person name="Rachmania M.K."/>
            <person name="Ningsih F."/>
            <person name="Sakai Y."/>
            <person name="Yabe S."/>
            <person name="Yokota A."/>
            <person name="Sjamsuridzal W."/>
        </authorList>
    </citation>
    <scope>NUCLEOTIDE SEQUENCE [LARGE SCALE GENOMIC DNA]</scope>
    <source>
        <strain evidence="12 13">S3.2.2.5</strain>
    </source>
</reference>
<dbReference type="PANTHER" id="PTHR33695:SF1">
    <property type="entry name" value="LIPOPROTEIN SIGNAL PEPTIDASE"/>
    <property type="match status" value="1"/>
</dbReference>
<feature type="transmembrane region" description="Helical" evidence="9">
    <location>
        <begin position="98"/>
        <end position="116"/>
    </location>
</feature>
<keyword evidence="6 9" id="KW-0378">Hydrolase</keyword>
<keyword evidence="8 9" id="KW-0472">Membrane</keyword>
<comment type="similarity">
    <text evidence="1 9 11">Belongs to the peptidase A8 family.</text>
</comment>
<evidence type="ECO:0000256" key="2">
    <source>
        <dbReference type="ARBA" id="ARBA00022475"/>
    </source>
</evidence>
<sequence length="206" mass="22413">MPLKRARLYDVLALCTAIVAIVLDQWSKAQVVQNMTVGSEIPFPILGHYLVFNYIHNSGAAFGMLSGGKGSIVLAVLIAVAVLVVGYLYSRMLNTGSLAYKLIFGLILGGAFGNLIDRLVHSGYVVDFVSFRIPEINYYFAIFNIADACISVGVVLLFLMVLFGGFRQRHQLEGSGSAGEIMSTEPVTKERAALNNTTLRTTEIDE</sequence>
<comment type="caution">
    <text evidence="12">The sequence shown here is derived from an EMBL/GenBank/DDBJ whole genome shotgun (WGS) entry which is preliminary data.</text>
</comment>
<evidence type="ECO:0000256" key="5">
    <source>
        <dbReference type="ARBA" id="ARBA00022750"/>
    </source>
</evidence>
<protein>
    <recommendedName>
        <fullName evidence="9">Lipoprotein signal peptidase</fullName>
        <ecNumber evidence="9">3.4.23.36</ecNumber>
    </recommendedName>
    <alternativeName>
        <fullName evidence="9">Prolipoprotein signal peptidase</fullName>
    </alternativeName>
    <alternativeName>
        <fullName evidence="9">Signal peptidase II</fullName>
        <shortName evidence="9">SPase II</shortName>
    </alternativeName>
</protein>
<keyword evidence="4 9" id="KW-0812">Transmembrane</keyword>
<dbReference type="Pfam" id="PF01252">
    <property type="entry name" value="Peptidase_A8"/>
    <property type="match status" value="1"/>
</dbReference>
<keyword evidence="12" id="KW-0449">Lipoprotein</keyword>
<dbReference type="RefSeq" id="WP_338258199.1">
    <property type="nucleotide sequence ID" value="NZ_BSRI01000002.1"/>
</dbReference>
<comment type="subcellular location">
    <subcellularLocation>
        <location evidence="9">Cell membrane</location>
        <topology evidence="9">Multi-pass membrane protein</topology>
    </subcellularLocation>
</comment>
<keyword evidence="2 9" id="KW-1003">Cell membrane</keyword>
<evidence type="ECO:0000256" key="10">
    <source>
        <dbReference type="RuleBase" id="RU000594"/>
    </source>
</evidence>
<evidence type="ECO:0000313" key="12">
    <source>
        <dbReference type="EMBL" id="GLV60956.1"/>
    </source>
</evidence>
<dbReference type="PRINTS" id="PR00781">
    <property type="entry name" value="LIPOSIGPTASE"/>
</dbReference>
<keyword evidence="3 9" id="KW-0645">Protease</keyword>
<comment type="function">
    <text evidence="9 10">This protein specifically catalyzes the removal of signal peptides from prolipoproteins.</text>
</comment>
<dbReference type="EMBL" id="BSRI01000002">
    <property type="protein sequence ID" value="GLV60956.1"/>
    <property type="molecule type" value="Genomic_DNA"/>
</dbReference>
<evidence type="ECO:0000256" key="9">
    <source>
        <dbReference type="HAMAP-Rule" id="MF_00161"/>
    </source>
</evidence>
<evidence type="ECO:0000256" key="6">
    <source>
        <dbReference type="ARBA" id="ARBA00022801"/>
    </source>
</evidence>
<evidence type="ECO:0000313" key="13">
    <source>
        <dbReference type="Proteomes" id="UP001344906"/>
    </source>
</evidence>
<dbReference type="Proteomes" id="UP001344906">
    <property type="component" value="Unassembled WGS sequence"/>
</dbReference>
<evidence type="ECO:0000256" key="8">
    <source>
        <dbReference type="ARBA" id="ARBA00023136"/>
    </source>
</evidence>
<evidence type="ECO:0000256" key="3">
    <source>
        <dbReference type="ARBA" id="ARBA00022670"/>
    </source>
</evidence>